<evidence type="ECO:0000259" key="2">
    <source>
        <dbReference type="Pfam" id="PF01548"/>
    </source>
</evidence>
<dbReference type="Pfam" id="PF01548">
    <property type="entry name" value="DEDD_Tnp_IS110"/>
    <property type="match status" value="1"/>
</dbReference>
<protein>
    <submittedName>
        <fullName evidence="4">IS110 family transposase</fullName>
    </submittedName>
</protein>
<dbReference type="NCBIfam" id="NF033542">
    <property type="entry name" value="transpos_IS110"/>
    <property type="match status" value="1"/>
</dbReference>
<dbReference type="InterPro" id="IPR002525">
    <property type="entry name" value="Transp_IS110-like_N"/>
</dbReference>
<dbReference type="PANTHER" id="PTHR33055">
    <property type="entry name" value="TRANSPOSASE FOR INSERTION SEQUENCE ELEMENT IS1111A"/>
    <property type="match status" value="1"/>
</dbReference>
<keyword evidence="5" id="KW-1185">Reference proteome</keyword>
<dbReference type="RefSeq" id="WP_203472107.1">
    <property type="nucleotide sequence ID" value="NZ_AP022873.1"/>
</dbReference>
<dbReference type="Pfam" id="PF02371">
    <property type="entry name" value="Transposase_20"/>
    <property type="match status" value="1"/>
</dbReference>
<dbReference type="AlphaFoldDB" id="A0A7G1H2E5"/>
<reference evidence="4 5" key="1">
    <citation type="submission" date="2020-03" db="EMBL/GenBank/DDBJ databases">
        <title>Complete genome sequences of two sulfur-disproportionating bacterial strains T55J and Mzg5.</title>
        <authorList>
            <person name="Umezawa K."/>
            <person name="Kojima H."/>
            <person name="Kato Y."/>
            <person name="Fukui M."/>
        </authorList>
    </citation>
    <scope>NUCLEOTIDE SEQUENCE [LARGE SCALE GENOMIC DNA]</scope>
    <source>
        <strain evidence="4 5">T55J</strain>
    </source>
</reference>
<gene>
    <name evidence="4" type="ORF">JZK55_18720</name>
</gene>
<dbReference type="PANTHER" id="PTHR33055:SF13">
    <property type="entry name" value="TRANSPOSASE"/>
    <property type="match status" value="1"/>
</dbReference>
<evidence type="ECO:0000259" key="3">
    <source>
        <dbReference type="Pfam" id="PF02371"/>
    </source>
</evidence>
<evidence type="ECO:0000313" key="4">
    <source>
        <dbReference type="EMBL" id="BCB96950.1"/>
    </source>
</evidence>
<feature type="coiled-coil region" evidence="1">
    <location>
        <begin position="260"/>
        <end position="287"/>
    </location>
</feature>
<feature type="domain" description="Transposase IS116/IS110/IS902 C-terminal" evidence="3">
    <location>
        <begin position="292"/>
        <end position="376"/>
    </location>
</feature>
<sequence length="428" mass="49107">MHGKDYNKQIAKRQRVKRTTLVIGMDIGNEFNAMCLMNKDGEVLGKYSRIYNSRKGFNFFSKIIEAMKKKKGFKDVLIGMEPTGHYWRKIAYFGKDKGYEVRFVRTTALRHQRELDESSSAKSDIRDAVTIANITREGKYIDTVIEDGVFRQLRTLAHVRERIQRYNTGSKHALRAVLDDYFPELNGIFWSMKSKGLWAVLENCPFPEDVKRLGQKELTELIAKSTRRKGSAAKKAAELYHAAKETVGLKQIGIADRYRLKMYLEEVKRSEAQLKDIEEEMKKLLGEVPCAKNILSIPGVGVLSCAVFLGELGNPSNFKSPKQIIKYAGYDPRENDSGQSIGRKRISKKGRWMLRKYLYFMSMRAIHRSKFFSEYYYSKLKSSNRFGQPLKKKEAICAVAIKLIKVIFALLRDNRMFTAKAPALALAA</sequence>
<name>A0A7G1H2E5_9BACT</name>
<dbReference type="Proteomes" id="UP000516360">
    <property type="component" value="Chromosome"/>
</dbReference>
<feature type="domain" description="Transposase IS110-like N-terminal" evidence="2">
    <location>
        <begin position="23"/>
        <end position="183"/>
    </location>
</feature>
<dbReference type="GO" id="GO:0004803">
    <property type="term" value="F:transposase activity"/>
    <property type="evidence" value="ECO:0007669"/>
    <property type="project" value="InterPro"/>
</dbReference>
<keyword evidence="1" id="KW-0175">Coiled coil</keyword>
<dbReference type="InterPro" id="IPR047650">
    <property type="entry name" value="Transpos_IS110"/>
</dbReference>
<dbReference type="GO" id="GO:0006313">
    <property type="term" value="P:DNA transposition"/>
    <property type="evidence" value="ECO:0007669"/>
    <property type="project" value="InterPro"/>
</dbReference>
<proteinExistence type="predicted"/>
<dbReference type="InterPro" id="IPR003346">
    <property type="entry name" value="Transposase_20"/>
</dbReference>
<organism evidence="4 5">
    <name type="scientific">Dissulfurispira thermophila</name>
    <dbReference type="NCBI Taxonomy" id="2715679"/>
    <lineage>
        <taxon>Bacteria</taxon>
        <taxon>Pseudomonadati</taxon>
        <taxon>Nitrospirota</taxon>
        <taxon>Thermodesulfovibrionia</taxon>
        <taxon>Thermodesulfovibrionales</taxon>
        <taxon>Dissulfurispiraceae</taxon>
        <taxon>Dissulfurispira</taxon>
    </lineage>
</organism>
<dbReference type="GO" id="GO:0003677">
    <property type="term" value="F:DNA binding"/>
    <property type="evidence" value="ECO:0007669"/>
    <property type="project" value="InterPro"/>
</dbReference>
<evidence type="ECO:0000313" key="5">
    <source>
        <dbReference type="Proteomes" id="UP000516360"/>
    </source>
</evidence>
<evidence type="ECO:0000256" key="1">
    <source>
        <dbReference type="SAM" id="Coils"/>
    </source>
</evidence>
<dbReference type="EMBL" id="AP022873">
    <property type="protein sequence ID" value="BCB96950.1"/>
    <property type="molecule type" value="Genomic_DNA"/>
</dbReference>
<dbReference type="KEGG" id="dtp:JZK55_18720"/>
<accession>A0A7G1H2E5</accession>